<dbReference type="SUPFAM" id="SSF63862">
    <property type="entry name" value="Thiamin pyrophosphokinase, substrate-binding domain"/>
    <property type="match status" value="1"/>
</dbReference>
<dbReference type="CDD" id="cd07995">
    <property type="entry name" value="TPK"/>
    <property type="match status" value="1"/>
</dbReference>
<name>A0AAE3H7A5_9BACT</name>
<dbReference type="GO" id="GO:0006772">
    <property type="term" value="P:thiamine metabolic process"/>
    <property type="evidence" value="ECO:0007669"/>
    <property type="project" value="UniProtKB-UniRule"/>
</dbReference>
<gene>
    <name evidence="7" type="ORF">EGI31_20825</name>
</gene>
<evidence type="ECO:0000256" key="2">
    <source>
        <dbReference type="ARBA" id="ARBA00022741"/>
    </source>
</evidence>
<dbReference type="AlphaFoldDB" id="A0AAE3H7A5"/>
<dbReference type="RefSeq" id="WP_255039079.1">
    <property type="nucleotide sequence ID" value="NZ_RJUF01000183.1"/>
</dbReference>
<dbReference type="Pfam" id="PF04265">
    <property type="entry name" value="TPK_B1_binding"/>
    <property type="match status" value="1"/>
</dbReference>
<dbReference type="PANTHER" id="PTHR41299">
    <property type="entry name" value="THIAMINE PYROPHOSPHOKINASE"/>
    <property type="match status" value="1"/>
</dbReference>
<keyword evidence="3" id="KW-0418">Kinase</keyword>
<comment type="caution">
    <text evidence="7">The sequence shown here is derived from an EMBL/GenBank/DDBJ whole genome shotgun (WGS) entry which is preliminary data.</text>
</comment>
<keyword evidence="1 7" id="KW-0808">Transferase</keyword>
<dbReference type="InterPro" id="IPR036371">
    <property type="entry name" value="TPK_B1-bd_sf"/>
</dbReference>
<keyword evidence="4" id="KW-0067">ATP-binding</keyword>
<feature type="domain" description="Thiamin pyrophosphokinase thiamin-binding" evidence="6">
    <location>
        <begin position="157"/>
        <end position="218"/>
    </location>
</feature>
<sequence length="224" mass="25044">MSSHHIVREKQEPALIIANGEACNDELLGQLLEWSPFVLVLDGAIDRVLSLGIKIDVLFGDFDHGNKNFEELKTSQFPIEIIHAPDQEKTDLEKAIEFLIERDFPAANIAWATGKRADHTMANIAILPKYSSLIKLKIVDDHSCIFPILPLPNTFTKWYKKGSIISLMPVGEATGITTHNLKYPLNGETLKLGYRNGNSNEAHEDGQVQISYQSGDMLIMECKD</sequence>
<dbReference type="GO" id="GO:0004788">
    <property type="term" value="F:thiamine diphosphokinase activity"/>
    <property type="evidence" value="ECO:0007669"/>
    <property type="project" value="UniProtKB-UniRule"/>
</dbReference>
<dbReference type="NCBIfam" id="TIGR01378">
    <property type="entry name" value="thi_PPkinase"/>
    <property type="match status" value="1"/>
</dbReference>
<proteinExistence type="predicted"/>
<evidence type="ECO:0000313" key="8">
    <source>
        <dbReference type="Proteomes" id="UP001204144"/>
    </source>
</evidence>
<dbReference type="EMBL" id="RJUF01000183">
    <property type="protein sequence ID" value="MCP9765386.1"/>
    <property type="molecule type" value="Genomic_DNA"/>
</dbReference>
<dbReference type="Proteomes" id="UP001204144">
    <property type="component" value="Unassembled WGS sequence"/>
</dbReference>
<dbReference type="GO" id="GO:0030975">
    <property type="term" value="F:thiamine binding"/>
    <property type="evidence" value="ECO:0007669"/>
    <property type="project" value="InterPro"/>
</dbReference>
<keyword evidence="8" id="KW-1185">Reference proteome</keyword>
<dbReference type="PANTHER" id="PTHR41299:SF1">
    <property type="entry name" value="THIAMINE PYROPHOSPHOKINASE"/>
    <property type="match status" value="1"/>
</dbReference>
<evidence type="ECO:0000256" key="1">
    <source>
        <dbReference type="ARBA" id="ARBA00022679"/>
    </source>
</evidence>
<dbReference type="SMART" id="SM00983">
    <property type="entry name" value="TPK_B1_binding"/>
    <property type="match status" value="1"/>
</dbReference>
<evidence type="ECO:0000313" key="7">
    <source>
        <dbReference type="EMBL" id="MCP9765386.1"/>
    </source>
</evidence>
<dbReference type="GO" id="GO:0016301">
    <property type="term" value="F:kinase activity"/>
    <property type="evidence" value="ECO:0007669"/>
    <property type="project" value="UniProtKB-KW"/>
</dbReference>
<accession>A0AAE3H7A5</accession>
<evidence type="ECO:0000256" key="5">
    <source>
        <dbReference type="NCBIfam" id="TIGR01378"/>
    </source>
</evidence>
<organism evidence="7 8">
    <name type="scientific">Lacihabitans soyangensis</name>
    <dbReference type="NCBI Taxonomy" id="869394"/>
    <lineage>
        <taxon>Bacteria</taxon>
        <taxon>Pseudomonadati</taxon>
        <taxon>Bacteroidota</taxon>
        <taxon>Cytophagia</taxon>
        <taxon>Cytophagales</taxon>
        <taxon>Leadbetterellaceae</taxon>
        <taxon>Lacihabitans</taxon>
    </lineage>
</organism>
<dbReference type="InterPro" id="IPR007373">
    <property type="entry name" value="Thiamin_PyroPKinase_B1-bd"/>
</dbReference>
<dbReference type="SUPFAM" id="SSF63999">
    <property type="entry name" value="Thiamin pyrophosphokinase, catalytic domain"/>
    <property type="match status" value="1"/>
</dbReference>
<dbReference type="InterPro" id="IPR006282">
    <property type="entry name" value="Thi_PPkinase"/>
</dbReference>
<dbReference type="InterPro" id="IPR007371">
    <property type="entry name" value="TPK_catalytic"/>
</dbReference>
<protein>
    <recommendedName>
        <fullName evidence="5">Thiamine diphosphokinase</fullName>
        <ecNumber evidence="5">2.7.6.2</ecNumber>
    </recommendedName>
</protein>
<reference evidence="7 8" key="1">
    <citation type="submission" date="2018-11" db="EMBL/GenBank/DDBJ databases">
        <title>Novel bacteria species description.</title>
        <authorList>
            <person name="Han J.-H."/>
        </authorList>
    </citation>
    <scope>NUCLEOTIDE SEQUENCE [LARGE SCALE GENOMIC DNA]</scope>
    <source>
        <strain evidence="7 8">KCTC23259</strain>
    </source>
</reference>
<evidence type="ECO:0000259" key="6">
    <source>
        <dbReference type="SMART" id="SM00983"/>
    </source>
</evidence>
<dbReference type="Pfam" id="PF04263">
    <property type="entry name" value="TPK_catalytic"/>
    <property type="match status" value="1"/>
</dbReference>
<dbReference type="Gene3D" id="3.40.50.10240">
    <property type="entry name" value="Thiamin pyrophosphokinase, catalytic domain"/>
    <property type="match status" value="1"/>
</dbReference>
<dbReference type="EC" id="2.7.6.2" evidence="5"/>
<evidence type="ECO:0000256" key="4">
    <source>
        <dbReference type="ARBA" id="ARBA00022840"/>
    </source>
</evidence>
<dbReference type="InterPro" id="IPR053149">
    <property type="entry name" value="TPK"/>
</dbReference>
<dbReference type="GO" id="GO:0005524">
    <property type="term" value="F:ATP binding"/>
    <property type="evidence" value="ECO:0007669"/>
    <property type="project" value="UniProtKB-KW"/>
</dbReference>
<keyword evidence="2" id="KW-0547">Nucleotide-binding</keyword>
<evidence type="ECO:0000256" key="3">
    <source>
        <dbReference type="ARBA" id="ARBA00022777"/>
    </source>
</evidence>
<dbReference type="GO" id="GO:0009229">
    <property type="term" value="P:thiamine diphosphate biosynthetic process"/>
    <property type="evidence" value="ECO:0007669"/>
    <property type="project" value="InterPro"/>
</dbReference>
<dbReference type="InterPro" id="IPR036759">
    <property type="entry name" value="TPK_catalytic_sf"/>
</dbReference>